<dbReference type="GO" id="GO:0070403">
    <property type="term" value="F:NAD+ binding"/>
    <property type="evidence" value="ECO:0007669"/>
    <property type="project" value="TreeGrafter"/>
</dbReference>
<dbReference type="Pfam" id="PF20463">
    <property type="entry name" value="PDH_C"/>
    <property type="match status" value="1"/>
</dbReference>
<keyword evidence="5 9" id="KW-0560">Oxidoreductase</keyword>
<dbReference type="GO" id="GO:0006571">
    <property type="term" value="P:tyrosine biosynthetic process"/>
    <property type="evidence" value="ECO:0007669"/>
    <property type="project" value="UniProtKB-UniRule"/>
</dbReference>
<protein>
    <recommendedName>
        <fullName evidence="9">Prephenate dehydrogenase [NADP(+)]</fullName>
        <shortName evidence="9">PRDH</shortName>
        <ecNumber evidence="9">1.3.1.13</ecNumber>
    </recommendedName>
</protein>
<evidence type="ECO:0000256" key="9">
    <source>
        <dbReference type="PIRNR" id="PIRNR036510"/>
    </source>
</evidence>
<dbReference type="InterPro" id="IPR006115">
    <property type="entry name" value="6PGDH_NADP-bd"/>
</dbReference>
<evidence type="ECO:0000313" key="11">
    <source>
        <dbReference type="EMBL" id="KAF1814750.1"/>
    </source>
</evidence>
<evidence type="ECO:0000256" key="8">
    <source>
        <dbReference type="ARBA" id="ARBA00060605"/>
    </source>
</evidence>
<dbReference type="PANTHER" id="PTHR21363:SF0">
    <property type="entry name" value="PREPHENATE DEHYDROGENASE [NADP(+)]"/>
    <property type="match status" value="1"/>
</dbReference>
<keyword evidence="6 9" id="KW-0057">Aromatic amino acid biosynthesis</keyword>
<dbReference type="EMBL" id="ML975152">
    <property type="protein sequence ID" value="KAF1814750.1"/>
    <property type="molecule type" value="Genomic_DNA"/>
</dbReference>
<evidence type="ECO:0000259" key="10">
    <source>
        <dbReference type="PROSITE" id="PS51176"/>
    </source>
</evidence>
<name>A0A6G1GA11_9PEZI</name>
<dbReference type="SUPFAM" id="SSF48179">
    <property type="entry name" value="6-phosphogluconate dehydrogenase C-terminal domain-like"/>
    <property type="match status" value="2"/>
</dbReference>
<dbReference type="InterPro" id="IPR003099">
    <property type="entry name" value="Prephen_DH"/>
</dbReference>
<keyword evidence="12" id="KW-1185">Reference proteome</keyword>
<dbReference type="GO" id="GO:0008977">
    <property type="term" value="F:prephenate dehydrogenase (NAD+) activity"/>
    <property type="evidence" value="ECO:0007669"/>
    <property type="project" value="InterPro"/>
</dbReference>
<dbReference type="GeneID" id="54417542"/>
<dbReference type="PROSITE" id="PS51176">
    <property type="entry name" value="PDH_ADH"/>
    <property type="match status" value="1"/>
</dbReference>
<keyword evidence="3 9" id="KW-0028">Amino-acid biosynthesis</keyword>
<evidence type="ECO:0000256" key="7">
    <source>
        <dbReference type="ARBA" id="ARBA00051295"/>
    </source>
</evidence>
<reference evidence="13" key="3">
    <citation type="submission" date="2025-04" db="UniProtKB">
        <authorList>
            <consortium name="RefSeq"/>
        </authorList>
    </citation>
    <scope>IDENTIFICATION</scope>
    <source>
        <strain evidence="13">CBS 781.70</strain>
    </source>
</reference>
<sequence length="429" mass="48386">MSDIAVGIIGMGDMGKMYARRIGEAGWTVYACDVPEKYEELREEFQTHKNVHIMESGHLVSRCSDWIMYSVEAKSIGAVVAQFGPSTKVGAIVGGQTSCKAPEIEAFETYLPKDVDIVSCHSLHGPAVDPKGQPLVIIKHRASEKSAQLVENILSCFESKTVHLTAEQHDRITADTQAVTHAAFLSMGAAWQANQQFPWEIARYIGGIENVKINVALRIYSNKWHVYAGLAMLNPSAKIQIQQYATSVTELFKLMLSGRRAELTDRIKAAGAAVFKERGNDPDLLLKDEVLDRFSLGELPPEKVPNNHLSLLAMVDCWWKLGIVPYDHMICSTPLFRLWLGITEYVFRNPELLQECIDTSIEDNTFRMDDLEFTFAARDWSQRVLLGNMDVYREKFETIQAYFSPRFPEATKLGNEMIKTILEKTKEKE</sequence>
<dbReference type="OrthoDB" id="5399569at2759"/>
<dbReference type="FunFam" id="1.10.3660.10:FF:000002">
    <property type="entry name" value="Prephenate dehydrogenase [NADP(+)]"/>
    <property type="match status" value="1"/>
</dbReference>
<dbReference type="SUPFAM" id="SSF51735">
    <property type="entry name" value="NAD(P)-binding Rossmann-fold domains"/>
    <property type="match status" value="1"/>
</dbReference>
<dbReference type="InterPro" id="IPR046825">
    <property type="entry name" value="PDH_C"/>
</dbReference>
<dbReference type="AlphaFoldDB" id="A0A6G1GA11"/>
<dbReference type="RefSeq" id="XP_033536381.1">
    <property type="nucleotide sequence ID" value="XM_033676972.1"/>
</dbReference>
<evidence type="ECO:0000313" key="13">
    <source>
        <dbReference type="RefSeq" id="XP_033536381.1"/>
    </source>
</evidence>
<evidence type="ECO:0000256" key="2">
    <source>
        <dbReference type="ARBA" id="ARBA00022498"/>
    </source>
</evidence>
<comment type="catalytic activity">
    <reaction evidence="7 9">
        <text>prephenate + NADP(+) = 3-(4-hydroxyphenyl)pyruvate + CO2 + NADPH</text>
        <dbReference type="Rhea" id="RHEA:21640"/>
        <dbReference type="ChEBI" id="CHEBI:16526"/>
        <dbReference type="ChEBI" id="CHEBI:29934"/>
        <dbReference type="ChEBI" id="CHEBI:36242"/>
        <dbReference type="ChEBI" id="CHEBI:57783"/>
        <dbReference type="ChEBI" id="CHEBI:58349"/>
        <dbReference type="EC" id="1.3.1.13"/>
    </reaction>
</comment>
<feature type="domain" description="Prephenate/arogenate dehydrogenase" evidence="10">
    <location>
        <begin position="4"/>
        <end position="283"/>
    </location>
</feature>
<dbReference type="Gene3D" id="3.40.50.720">
    <property type="entry name" value="NAD(P)-binding Rossmann-like Domain"/>
    <property type="match status" value="1"/>
</dbReference>
<evidence type="ECO:0000256" key="1">
    <source>
        <dbReference type="ARBA" id="ARBA00007964"/>
    </source>
</evidence>
<proteinExistence type="inferred from homology"/>
<reference evidence="11 13" key="1">
    <citation type="submission" date="2020-01" db="EMBL/GenBank/DDBJ databases">
        <authorList>
            <consortium name="DOE Joint Genome Institute"/>
            <person name="Haridas S."/>
            <person name="Albert R."/>
            <person name="Binder M."/>
            <person name="Bloem J."/>
            <person name="Labutti K."/>
            <person name="Salamov A."/>
            <person name="Andreopoulos B."/>
            <person name="Baker S.E."/>
            <person name="Barry K."/>
            <person name="Bills G."/>
            <person name="Bluhm B.H."/>
            <person name="Cannon C."/>
            <person name="Castanera R."/>
            <person name="Culley D.E."/>
            <person name="Daum C."/>
            <person name="Ezra D."/>
            <person name="Gonzalez J.B."/>
            <person name="Henrissat B."/>
            <person name="Kuo A."/>
            <person name="Liang C."/>
            <person name="Lipzen A."/>
            <person name="Lutzoni F."/>
            <person name="Magnuson J."/>
            <person name="Mondo S."/>
            <person name="Nolan M."/>
            <person name="Ohm R."/>
            <person name="Pangilinan J."/>
            <person name="Park H.-J."/>
            <person name="Ramirez L."/>
            <person name="Alfaro M."/>
            <person name="Sun H."/>
            <person name="Tritt A."/>
            <person name="Yoshinaga Y."/>
            <person name="Zwiers L.-H."/>
            <person name="Turgeon B.G."/>
            <person name="Goodwin S.B."/>
            <person name="Spatafora J.W."/>
            <person name="Crous P.W."/>
            <person name="Grigoriev I.V."/>
        </authorList>
    </citation>
    <scope>NUCLEOTIDE SEQUENCE</scope>
    <source>
        <strain evidence="11 13">CBS 781.70</strain>
    </source>
</reference>
<dbReference type="Proteomes" id="UP000504638">
    <property type="component" value="Unplaced"/>
</dbReference>
<dbReference type="InterPro" id="IPR036291">
    <property type="entry name" value="NAD(P)-bd_dom_sf"/>
</dbReference>
<accession>A0A6G1GA11</accession>
<dbReference type="Pfam" id="PF03446">
    <property type="entry name" value="NAD_binding_2"/>
    <property type="match status" value="1"/>
</dbReference>
<dbReference type="PIRSF" id="PIRSF036510">
    <property type="entry name" value="PDH_fung"/>
    <property type="match status" value="1"/>
</dbReference>
<reference evidence="13" key="2">
    <citation type="submission" date="2020-04" db="EMBL/GenBank/DDBJ databases">
        <authorList>
            <consortium name="NCBI Genome Project"/>
        </authorList>
    </citation>
    <scope>NUCLEOTIDE SEQUENCE</scope>
    <source>
        <strain evidence="13">CBS 781.70</strain>
    </source>
</reference>
<evidence type="ECO:0000256" key="5">
    <source>
        <dbReference type="ARBA" id="ARBA00023002"/>
    </source>
</evidence>
<evidence type="ECO:0000256" key="6">
    <source>
        <dbReference type="ARBA" id="ARBA00023141"/>
    </source>
</evidence>
<dbReference type="EC" id="1.3.1.13" evidence="9"/>
<dbReference type="InterPro" id="IPR012385">
    <property type="entry name" value="Prephenate_DH_fun"/>
</dbReference>
<evidence type="ECO:0000313" key="12">
    <source>
        <dbReference type="Proteomes" id="UP000504638"/>
    </source>
</evidence>
<dbReference type="GO" id="GO:0050661">
    <property type="term" value="F:NADP binding"/>
    <property type="evidence" value="ECO:0007669"/>
    <property type="project" value="InterPro"/>
</dbReference>
<dbReference type="UniPathway" id="UPA00122">
    <property type="reaction ID" value="UER00962"/>
</dbReference>
<dbReference type="PANTHER" id="PTHR21363">
    <property type="entry name" value="PREPHENATE DEHYDROGENASE"/>
    <property type="match status" value="1"/>
</dbReference>
<keyword evidence="4 9" id="KW-0521">NADP</keyword>
<dbReference type="FunFam" id="1.10.3660.10:FF:000004">
    <property type="entry name" value="Prephenate dehydrogenase [NADP(+)]"/>
    <property type="match status" value="1"/>
</dbReference>
<comment type="similarity">
    <text evidence="1 9">Belongs to the prephenate/arogenate dehydrogenase family.</text>
</comment>
<organism evidence="11">
    <name type="scientific">Eremomyces bilateralis CBS 781.70</name>
    <dbReference type="NCBI Taxonomy" id="1392243"/>
    <lineage>
        <taxon>Eukaryota</taxon>
        <taxon>Fungi</taxon>
        <taxon>Dikarya</taxon>
        <taxon>Ascomycota</taxon>
        <taxon>Pezizomycotina</taxon>
        <taxon>Dothideomycetes</taxon>
        <taxon>Dothideomycetes incertae sedis</taxon>
        <taxon>Eremomycetales</taxon>
        <taxon>Eremomycetaceae</taxon>
        <taxon>Eremomyces</taxon>
    </lineage>
</organism>
<evidence type="ECO:0000256" key="4">
    <source>
        <dbReference type="ARBA" id="ARBA00022857"/>
    </source>
</evidence>
<gene>
    <name evidence="11 13" type="ORF">P152DRAFT_411525</name>
</gene>
<keyword evidence="2 9" id="KW-0827">Tyrosine biosynthesis</keyword>
<dbReference type="FunFam" id="3.40.50.720:FF:000339">
    <property type="entry name" value="Prephenate dehydrogenase [NADP(+)]"/>
    <property type="match status" value="1"/>
</dbReference>
<dbReference type="InterPro" id="IPR050812">
    <property type="entry name" value="Preph/Arog_dehydrog"/>
</dbReference>
<evidence type="ECO:0000256" key="3">
    <source>
        <dbReference type="ARBA" id="ARBA00022605"/>
    </source>
</evidence>
<comment type="pathway">
    <text evidence="8 9">Amino-acid biosynthesis; L-tyrosine biosynthesis; (4-hydroxyphenyl)pyruvate from prephenate (NADP(+) route): step 1/1.</text>
</comment>
<dbReference type="InterPro" id="IPR008927">
    <property type="entry name" value="6-PGluconate_DH-like_C_sf"/>
</dbReference>
<dbReference type="Gene3D" id="1.10.3660.10">
    <property type="entry name" value="6-phosphogluconate dehydrogenase C-terminal like domain"/>
    <property type="match status" value="2"/>
</dbReference>
<dbReference type="GO" id="GO:0004665">
    <property type="term" value="F:prephenate dehydrogenase (NADP+) activity"/>
    <property type="evidence" value="ECO:0007669"/>
    <property type="project" value="UniProtKB-UniRule"/>
</dbReference>